<reference evidence="3" key="1">
    <citation type="journal article" date="2017" name="Nat. Commun.">
        <title>The asparagus genome sheds light on the origin and evolution of a young Y chromosome.</title>
        <authorList>
            <person name="Harkess A."/>
            <person name="Zhou J."/>
            <person name="Xu C."/>
            <person name="Bowers J.E."/>
            <person name="Van der Hulst R."/>
            <person name="Ayyampalayam S."/>
            <person name="Mercati F."/>
            <person name="Riccardi P."/>
            <person name="McKain M.R."/>
            <person name="Kakrana A."/>
            <person name="Tang H."/>
            <person name="Ray J."/>
            <person name="Groenendijk J."/>
            <person name="Arikit S."/>
            <person name="Mathioni S.M."/>
            <person name="Nakano M."/>
            <person name="Shan H."/>
            <person name="Telgmann-Rauber A."/>
            <person name="Kanno A."/>
            <person name="Yue Z."/>
            <person name="Chen H."/>
            <person name="Li W."/>
            <person name="Chen Y."/>
            <person name="Xu X."/>
            <person name="Zhang Y."/>
            <person name="Luo S."/>
            <person name="Chen H."/>
            <person name="Gao J."/>
            <person name="Mao Z."/>
            <person name="Pires J.C."/>
            <person name="Luo M."/>
            <person name="Kudrna D."/>
            <person name="Wing R.A."/>
            <person name="Meyers B.C."/>
            <person name="Yi K."/>
            <person name="Kong H."/>
            <person name="Lavrijsen P."/>
            <person name="Sunseri F."/>
            <person name="Falavigna A."/>
            <person name="Ye Y."/>
            <person name="Leebens-Mack J.H."/>
            <person name="Chen G."/>
        </authorList>
    </citation>
    <scope>NUCLEOTIDE SEQUENCE [LARGE SCALE GENOMIC DNA]</scope>
    <source>
        <strain evidence="3">cv. DH0086</strain>
    </source>
</reference>
<organism evidence="2 3">
    <name type="scientific">Asparagus officinalis</name>
    <name type="common">Garden asparagus</name>
    <dbReference type="NCBI Taxonomy" id="4686"/>
    <lineage>
        <taxon>Eukaryota</taxon>
        <taxon>Viridiplantae</taxon>
        <taxon>Streptophyta</taxon>
        <taxon>Embryophyta</taxon>
        <taxon>Tracheophyta</taxon>
        <taxon>Spermatophyta</taxon>
        <taxon>Magnoliopsida</taxon>
        <taxon>Liliopsida</taxon>
        <taxon>Asparagales</taxon>
        <taxon>Asparagaceae</taxon>
        <taxon>Asparagoideae</taxon>
        <taxon>Asparagus</taxon>
    </lineage>
</organism>
<dbReference type="EMBL" id="CM007387">
    <property type="protein sequence ID" value="ONK62449.1"/>
    <property type="molecule type" value="Genomic_DNA"/>
</dbReference>
<protein>
    <submittedName>
        <fullName evidence="2">Uncharacterized protein</fullName>
    </submittedName>
</protein>
<proteinExistence type="predicted"/>
<feature type="region of interest" description="Disordered" evidence="1">
    <location>
        <begin position="53"/>
        <end position="98"/>
    </location>
</feature>
<gene>
    <name evidence="2" type="ORF">A4U43_C07F3970</name>
</gene>
<dbReference type="Gramene" id="ONK62449">
    <property type="protein sequence ID" value="ONK62449"/>
    <property type="gene ID" value="A4U43_C07F3970"/>
</dbReference>
<feature type="region of interest" description="Disordered" evidence="1">
    <location>
        <begin position="1"/>
        <end position="38"/>
    </location>
</feature>
<dbReference type="AlphaFoldDB" id="A0A5P1ECD8"/>
<feature type="compositionally biased region" description="Basic and acidic residues" evidence="1">
    <location>
        <begin position="1"/>
        <end position="22"/>
    </location>
</feature>
<keyword evidence="3" id="KW-1185">Reference proteome</keyword>
<accession>A0A5P1ECD8</accession>
<name>A0A5P1ECD8_ASPOF</name>
<evidence type="ECO:0000313" key="2">
    <source>
        <dbReference type="EMBL" id="ONK62449.1"/>
    </source>
</evidence>
<sequence>MQRAGVRESSSERKERIKELKSKQRKVSMTEPVDGESNAVQLSITQFYRSAKSSTQLKLGDNAEKSSVIEGQPKKNRKTSTDLDHTLPKSVRRRLLFD</sequence>
<evidence type="ECO:0000313" key="3">
    <source>
        <dbReference type="Proteomes" id="UP000243459"/>
    </source>
</evidence>
<dbReference type="Proteomes" id="UP000243459">
    <property type="component" value="Chromosome 7"/>
</dbReference>
<evidence type="ECO:0000256" key="1">
    <source>
        <dbReference type="SAM" id="MobiDB-lite"/>
    </source>
</evidence>